<evidence type="ECO:0000256" key="1">
    <source>
        <dbReference type="ARBA" id="ARBA00004123"/>
    </source>
</evidence>
<dbReference type="AlphaFoldDB" id="A0A8H6MPB2"/>
<feature type="domain" description="Zn(2)-C6 fungal-type" evidence="7">
    <location>
        <begin position="36"/>
        <end position="66"/>
    </location>
</feature>
<dbReference type="PANTHER" id="PTHR47338:SF23">
    <property type="entry name" value="ZN(II)2CYS6 TRANSCRIPTION FACTOR (EUROFUNG)"/>
    <property type="match status" value="1"/>
</dbReference>
<accession>A0A8H6MPB2</accession>
<feature type="region of interest" description="Disordered" evidence="6">
    <location>
        <begin position="425"/>
        <end position="444"/>
    </location>
</feature>
<feature type="region of interest" description="Disordered" evidence="6">
    <location>
        <begin position="96"/>
        <end position="126"/>
    </location>
</feature>
<evidence type="ECO:0000259" key="7">
    <source>
        <dbReference type="PROSITE" id="PS50048"/>
    </source>
</evidence>
<feature type="region of interest" description="Disordered" evidence="6">
    <location>
        <begin position="1"/>
        <end position="27"/>
    </location>
</feature>
<evidence type="ECO:0000256" key="6">
    <source>
        <dbReference type="SAM" id="MobiDB-lite"/>
    </source>
</evidence>
<dbReference type="GO" id="GO:0008270">
    <property type="term" value="F:zinc ion binding"/>
    <property type="evidence" value="ECO:0007669"/>
    <property type="project" value="InterPro"/>
</dbReference>
<dbReference type="SUPFAM" id="SSF57701">
    <property type="entry name" value="Zn2/Cys6 DNA-binding domain"/>
    <property type="match status" value="1"/>
</dbReference>
<dbReference type="EMBL" id="WIGN01000242">
    <property type="protein sequence ID" value="KAF6803300.1"/>
    <property type="molecule type" value="Genomic_DNA"/>
</dbReference>
<evidence type="ECO:0000313" key="8">
    <source>
        <dbReference type="EMBL" id="KAF6803300.1"/>
    </source>
</evidence>
<dbReference type="GO" id="GO:0000981">
    <property type="term" value="F:DNA-binding transcription factor activity, RNA polymerase II-specific"/>
    <property type="evidence" value="ECO:0007669"/>
    <property type="project" value="InterPro"/>
</dbReference>
<dbReference type="SMART" id="SM00906">
    <property type="entry name" value="Fungal_trans"/>
    <property type="match status" value="1"/>
</dbReference>
<protein>
    <submittedName>
        <fullName evidence="8">C6 transcription factor</fullName>
    </submittedName>
</protein>
<keyword evidence="2" id="KW-0479">Metal-binding</keyword>
<evidence type="ECO:0000256" key="5">
    <source>
        <dbReference type="ARBA" id="ARBA00023242"/>
    </source>
</evidence>
<sequence>MDNGIAELGHQDDGGPDAAVHDDSGGGGSEAAAALACNCCRRRKLRCSREVPTCQQCRKTGSDCVYESKRSKPGMKAGAIENLHRRLDALERTVHLQRAANPPDRRPSGSDGSQTRGSPHGGGEGMEKNAYGIMAFFAKELQRFNAKTSNNGISSDDADSQRTKRRRLNDYDDDPVSPMTSSSSNVPALPDEQVLQSVLQAYFSHVHPWIPILHEARFRRRLAEPATRKSLRVVLHAMVLSAARYVEDEGSASAAFGSARERTRVRDWIVAEAMRNFNVESLQALIIVAFNDIGSGQAAQAWSLVGSLTRTVEYLQLTVEHDDAERPSLSQPFVSLPPPSDWTEAEERRRVFWNVFKLDRLISVTMGWNTSLTSDDVRRRLPCDGVLWRKEDRVNTPYFGIWDKAAGRIGNPIAFIPSHYAANAQTTEEEIQTPSDAGTSPDGVQGSVDMSTVGAFAYCIEATESLSRVTSYFLQQRLGTRSSSAGSEQRDVVGDWLTRFKELDLRLVHWKMLLPRKWKADMARQSARMDPNLTLAHVTHNASMILLHQVIAFPPSQRGGAGGWPFRARLPSVLSVDTCRAAAVEISIIAENYLRHAPAGMPVSSQFAFCAYAAGRVLLLGWRCGEDVSEGGAGGGGELGAEFWALVRILDEMAARWAGPHGLETSGENLAGKYSRKLTEMHARCRDDAGFGIDVLGYTTEIDHTAGEVSSGFAALETGYAEQTRRNGNGPESRHGMAAGADSIVVAQHYASNNNAPPLLVPGIDMNVEGMAQGAAGVYQHRASVGSGELSSISQMLLDQQFVDMDRIISFDDGIFGTEYEGGGW</sequence>
<proteinExistence type="predicted"/>
<dbReference type="CDD" id="cd12148">
    <property type="entry name" value="fungal_TF_MHR"/>
    <property type="match status" value="1"/>
</dbReference>
<feature type="compositionally biased region" description="Basic and acidic residues" evidence="6">
    <location>
        <begin position="9"/>
        <end position="24"/>
    </location>
</feature>
<evidence type="ECO:0000256" key="3">
    <source>
        <dbReference type="ARBA" id="ARBA00023015"/>
    </source>
</evidence>
<keyword evidence="5" id="KW-0539">Nucleus</keyword>
<organism evidence="8 9">
    <name type="scientific">Colletotrichum sojae</name>
    <dbReference type="NCBI Taxonomy" id="2175907"/>
    <lineage>
        <taxon>Eukaryota</taxon>
        <taxon>Fungi</taxon>
        <taxon>Dikarya</taxon>
        <taxon>Ascomycota</taxon>
        <taxon>Pezizomycotina</taxon>
        <taxon>Sordariomycetes</taxon>
        <taxon>Hypocreomycetidae</taxon>
        <taxon>Glomerellales</taxon>
        <taxon>Glomerellaceae</taxon>
        <taxon>Colletotrichum</taxon>
        <taxon>Colletotrichum orchidearum species complex</taxon>
    </lineage>
</organism>
<keyword evidence="4" id="KW-0804">Transcription</keyword>
<keyword evidence="9" id="KW-1185">Reference proteome</keyword>
<comment type="caution">
    <text evidence="8">The sequence shown here is derived from an EMBL/GenBank/DDBJ whole genome shotgun (WGS) entry which is preliminary data.</text>
</comment>
<dbReference type="Proteomes" id="UP000652219">
    <property type="component" value="Unassembled WGS sequence"/>
</dbReference>
<dbReference type="GO" id="GO:0006351">
    <property type="term" value="P:DNA-templated transcription"/>
    <property type="evidence" value="ECO:0007669"/>
    <property type="project" value="InterPro"/>
</dbReference>
<dbReference type="Pfam" id="PF04082">
    <property type="entry name" value="Fungal_trans"/>
    <property type="match status" value="1"/>
</dbReference>
<dbReference type="InterPro" id="IPR050815">
    <property type="entry name" value="TF_fung"/>
</dbReference>
<dbReference type="InterPro" id="IPR007219">
    <property type="entry name" value="XnlR_reg_dom"/>
</dbReference>
<name>A0A8H6MPB2_9PEZI</name>
<dbReference type="Gene3D" id="4.10.240.10">
    <property type="entry name" value="Zn(2)-C6 fungal-type DNA-binding domain"/>
    <property type="match status" value="1"/>
</dbReference>
<reference evidence="8 9" key="1">
    <citation type="journal article" date="2020" name="Phytopathology">
        <title>Genome Sequence Resources of Colletotrichum truncatum, C. plurivorum, C. musicola, and C. sojae: Four Species Pathogenic to Soybean (Glycine max).</title>
        <authorList>
            <person name="Rogerio F."/>
            <person name="Boufleur T.R."/>
            <person name="Ciampi-Guillardi M."/>
            <person name="Sukno S.A."/>
            <person name="Thon M.R."/>
            <person name="Massola Junior N.S."/>
            <person name="Baroncelli R."/>
        </authorList>
    </citation>
    <scope>NUCLEOTIDE SEQUENCE [LARGE SCALE GENOMIC DNA]</scope>
    <source>
        <strain evidence="8 9">LFN0009</strain>
    </source>
</reference>
<dbReference type="PROSITE" id="PS50048">
    <property type="entry name" value="ZN2_CY6_FUNGAL_2"/>
    <property type="match status" value="1"/>
</dbReference>
<dbReference type="Pfam" id="PF00172">
    <property type="entry name" value="Zn_clus"/>
    <property type="match status" value="1"/>
</dbReference>
<dbReference type="GO" id="GO:0003677">
    <property type="term" value="F:DNA binding"/>
    <property type="evidence" value="ECO:0007669"/>
    <property type="project" value="InterPro"/>
</dbReference>
<dbReference type="InterPro" id="IPR001138">
    <property type="entry name" value="Zn2Cys6_DnaBD"/>
</dbReference>
<keyword evidence="3" id="KW-0805">Transcription regulation</keyword>
<dbReference type="PROSITE" id="PS00463">
    <property type="entry name" value="ZN2_CY6_FUNGAL_1"/>
    <property type="match status" value="1"/>
</dbReference>
<comment type="subcellular location">
    <subcellularLocation>
        <location evidence="1">Nucleus</location>
    </subcellularLocation>
</comment>
<evidence type="ECO:0000256" key="2">
    <source>
        <dbReference type="ARBA" id="ARBA00022723"/>
    </source>
</evidence>
<dbReference type="GO" id="GO:0005634">
    <property type="term" value="C:nucleus"/>
    <property type="evidence" value="ECO:0007669"/>
    <property type="project" value="UniProtKB-SubCell"/>
</dbReference>
<evidence type="ECO:0000256" key="4">
    <source>
        <dbReference type="ARBA" id="ARBA00023163"/>
    </source>
</evidence>
<dbReference type="PANTHER" id="PTHR47338">
    <property type="entry name" value="ZN(II)2CYS6 TRANSCRIPTION FACTOR (EUROFUNG)-RELATED"/>
    <property type="match status" value="1"/>
</dbReference>
<feature type="region of interest" description="Disordered" evidence="6">
    <location>
        <begin position="148"/>
        <end position="188"/>
    </location>
</feature>
<dbReference type="SMART" id="SM00066">
    <property type="entry name" value="GAL4"/>
    <property type="match status" value="1"/>
</dbReference>
<evidence type="ECO:0000313" key="9">
    <source>
        <dbReference type="Proteomes" id="UP000652219"/>
    </source>
</evidence>
<dbReference type="CDD" id="cd00067">
    <property type="entry name" value="GAL4"/>
    <property type="match status" value="1"/>
</dbReference>
<gene>
    <name evidence="8" type="ORF">CSOJ01_11001</name>
</gene>
<dbReference type="InterPro" id="IPR036864">
    <property type="entry name" value="Zn2-C6_fun-type_DNA-bd_sf"/>
</dbReference>